<comment type="caution">
    <text evidence="1">The sequence shown here is derived from an EMBL/GenBank/DDBJ whole genome shotgun (WGS) entry which is preliminary data.</text>
</comment>
<proteinExistence type="predicted"/>
<dbReference type="EMBL" id="BAABHJ010000040">
    <property type="protein sequence ID" value="GAA4618410.1"/>
    <property type="molecule type" value="Genomic_DNA"/>
</dbReference>
<organism evidence="1 2">
    <name type="scientific">Actinoallomurus liliacearum</name>
    <dbReference type="NCBI Taxonomy" id="1080073"/>
    <lineage>
        <taxon>Bacteria</taxon>
        <taxon>Bacillati</taxon>
        <taxon>Actinomycetota</taxon>
        <taxon>Actinomycetes</taxon>
        <taxon>Streptosporangiales</taxon>
        <taxon>Thermomonosporaceae</taxon>
        <taxon>Actinoallomurus</taxon>
    </lineage>
</organism>
<reference evidence="2" key="1">
    <citation type="journal article" date="2019" name="Int. J. Syst. Evol. Microbiol.">
        <title>The Global Catalogue of Microorganisms (GCM) 10K type strain sequencing project: providing services to taxonomists for standard genome sequencing and annotation.</title>
        <authorList>
            <consortium name="The Broad Institute Genomics Platform"/>
            <consortium name="The Broad Institute Genome Sequencing Center for Infectious Disease"/>
            <person name="Wu L."/>
            <person name="Ma J."/>
        </authorList>
    </citation>
    <scope>NUCLEOTIDE SEQUENCE [LARGE SCALE GENOMIC DNA]</scope>
    <source>
        <strain evidence="2">JCM 17938</strain>
    </source>
</reference>
<evidence type="ECO:0000313" key="2">
    <source>
        <dbReference type="Proteomes" id="UP001500212"/>
    </source>
</evidence>
<accession>A0ABP8TWR4</accession>
<keyword evidence="2" id="KW-1185">Reference proteome</keyword>
<protein>
    <submittedName>
        <fullName evidence="1">Uncharacterized protein</fullName>
    </submittedName>
</protein>
<dbReference type="Proteomes" id="UP001500212">
    <property type="component" value="Unassembled WGS sequence"/>
</dbReference>
<gene>
    <name evidence="1" type="ORF">GCM10023195_82730</name>
</gene>
<evidence type="ECO:0000313" key="1">
    <source>
        <dbReference type="EMBL" id="GAA4618410.1"/>
    </source>
</evidence>
<sequence>MELFWQAGIESSGLVAGCAGLSRDFALASELRSYASYALTVTLGHAPPRSPLGRRSRSHT</sequence>
<name>A0ABP8TWR4_9ACTN</name>